<dbReference type="Proteomes" id="UP001163739">
    <property type="component" value="Chromosome"/>
</dbReference>
<dbReference type="EMBL" id="CP100390">
    <property type="protein sequence ID" value="UZE95570.1"/>
    <property type="molecule type" value="Genomic_DNA"/>
</dbReference>
<reference evidence="2" key="1">
    <citation type="submission" date="2022-06" db="EMBL/GenBank/DDBJ databases">
        <title>Alkalimarinus sp. nov., isolated from gut of a Alitta virens.</title>
        <authorList>
            <person name="Yang A.I."/>
            <person name="Shin N.-R."/>
        </authorList>
    </citation>
    <scope>NUCLEOTIDE SEQUENCE</scope>
    <source>
        <strain evidence="2">A2M4</strain>
    </source>
</reference>
<dbReference type="PANTHER" id="PTHR38038:SF1">
    <property type="entry name" value="PENICILLIN-BINDING PROTEIN ACTIVATOR LPOA"/>
    <property type="match status" value="1"/>
</dbReference>
<dbReference type="InterPro" id="IPR028082">
    <property type="entry name" value="Peripla_BP_I"/>
</dbReference>
<sequence>MHNFIKAGLILLTIFSVGCATTPLEESQEASRKIADEDFSSITSLLKQAANAADPITRAKFQLQAAEAFRQNDDRAQAQTLLQTVDYPVLPQDMKEQYILIALSMSVQDANIEQTTLLLTNIPDHFFQQVPPDIQRQAGELKAQGYDLTKQYFFAAKERINNSAFFSGDEYWSNHERIWQSLSKAQTSELSQQQAGANNYELKGWLQLATGIKQNQISLEQQLSSLSEWLAQWPEHPAALKLPEELELLSTLPDRRPDSIALALPLTGPLAKAGEAIRDGFLATYYADKYHTTSNTEITLYDTNQRSFNEVYQEILSNAPDLIIGPLDKGSLMALEKIGALTTPVLALNYLNDDAIAPLQLYQFGLSAEDEARQLVNKIWSTGARQVITVMPETDWGQRIYDAFSKEWLSRNGEIVDSAFFTTDKLSSVVESLLAVDKSKQRARQVRNTVVESLEFTPRRRQDIDAIVLISKPETARQLKPLFSFHYASDIPIYSTSHIYSGTPSPQKDNDLNGIKFIETPWVLSQTNAIKHQVHKLMPRRAQYYDRLFALGSDAYTLAPRLILLERIEGSQVNGQTGLLTMNEKKQIIRTLDWARFVRGEARAER</sequence>
<dbReference type="SUPFAM" id="SSF53822">
    <property type="entry name" value="Periplasmic binding protein-like I"/>
    <property type="match status" value="1"/>
</dbReference>
<accession>A0ABY6N0E8</accession>
<keyword evidence="1" id="KW-0472">Membrane</keyword>
<dbReference type="PROSITE" id="PS51257">
    <property type="entry name" value="PROKAR_LIPOPROTEIN"/>
    <property type="match status" value="1"/>
</dbReference>
<keyword evidence="3" id="KW-1185">Reference proteome</keyword>
<dbReference type="Gene3D" id="3.40.50.2300">
    <property type="match status" value="2"/>
</dbReference>
<evidence type="ECO:0000313" key="2">
    <source>
        <dbReference type="EMBL" id="UZE95570.1"/>
    </source>
</evidence>
<dbReference type="RefSeq" id="WP_265047059.1">
    <property type="nucleotide sequence ID" value="NZ_CP100390.1"/>
</dbReference>
<dbReference type="CDD" id="cd06339">
    <property type="entry name" value="PBP1_YraM_LppC_lipoprotein-like"/>
    <property type="match status" value="1"/>
</dbReference>
<dbReference type="Gene3D" id="1.25.40.650">
    <property type="match status" value="1"/>
</dbReference>
<evidence type="ECO:0000256" key="1">
    <source>
        <dbReference type="ARBA" id="ARBA00023136"/>
    </source>
</evidence>
<proteinExistence type="predicted"/>
<dbReference type="PANTHER" id="PTHR38038">
    <property type="entry name" value="PENICILLIN-BINDING PROTEIN ACTIVATOR LPOA"/>
    <property type="match status" value="1"/>
</dbReference>
<gene>
    <name evidence="2" type="ORF">NKI27_16100</name>
</gene>
<name>A0ABY6N0E8_9ALTE</name>
<protein>
    <submittedName>
        <fullName evidence="2">Penicillin-binding protein activator</fullName>
    </submittedName>
</protein>
<evidence type="ECO:0000313" key="3">
    <source>
        <dbReference type="Proteomes" id="UP001163739"/>
    </source>
</evidence>
<dbReference type="Pfam" id="PF04348">
    <property type="entry name" value="LppC"/>
    <property type="match status" value="1"/>
</dbReference>
<dbReference type="InterPro" id="IPR007443">
    <property type="entry name" value="LpoA"/>
</dbReference>
<organism evidence="2 3">
    <name type="scientific">Alkalimarinus alittae</name>
    <dbReference type="NCBI Taxonomy" id="2961619"/>
    <lineage>
        <taxon>Bacteria</taxon>
        <taxon>Pseudomonadati</taxon>
        <taxon>Pseudomonadota</taxon>
        <taxon>Gammaproteobacteria</taxon>
        <taxon>Alteromonadales</taxon>
        <taxon>Alteromonadaceae</taxon>
        <taxon>Alkalimarinus</taxon>
    </lineage>
</organism>